<accession>A0ABT0B9V7</accession>
<gene>
    <name evidence="2" type="ORF">MTR62_03950</name>
</gene>
<dbReference type="Pfam" id="PF01963">
    <property type="entry name" value="TraB_PrgY_gumN"/>
    <property type="match status" value="1"/>
</dbReference>
<dbReference type="PANTHER" id="PTHR40590">
    <property type="entry name" value="CYTOPLASMIC PROTEIN-RELATED"/>
    <property type="match status" value="1"/>
</dbReference>
<organism evidence="2 3">
    <name type="scientific">Novosphingobium organovorum</name>
    <dbReference type="NCBI Taxonomy" id="2930092"/>
    <lineage>
        <taxon>Bacteria</taxon>
        <taxon>Pseudomonadati</taxon>
        <taxon>Pseudomonadota</taxon>
        <taxon>Alphaproteobacteria</taxon>
        <taxon>Sphingomonadales</taxon>
        <taxon>Sphingomonadaceae</taxon>
        <taxon>Novosphingobium</taxon>
    </lineage>
</organism>
<evidence type="ECO:0000313" key="2">
    <source>
        <dbReference type="EMBL" id="MCJ2181857.1"/>
    </source>
</evidence>
<feature type="signal peptide" evidence="1">
    <location>
        <begin position="1"/>
        <end position="25"/>
    </location>
</feature>
<reference evidence="2" key="1">
    <citation type="submission" date="2022-03" db="EMBL/GenBank/DDBJ databases">
        <title>Identification of a novel bacterium isolated from mangrove sediments.</title>
        <authorList>
            <person name="Pan X."/>
        </authorList>
    </citation>
    <scope>NUCLEOTIDE SEQUENCE</scope>
    <source>
        <strain evidence="2">B1949</strain>
    </source>
</reference>
<dbReference type="CDD" id="cd14789">
    <property type="entry name" value="Tiki"/>
    <property type="match status" value="1"/>
</dbReference>
<name>A0ABT0B9V7_9SPHN</name>
<evidence type="ECO:0000313" key="3">
    <source>
        <dbReference type="Proteomes" id="UP001162881"/>
    </source>
</evidence>
<dbReference type="InterPro" id="IPR047111">
    <property type="entry name" value="YbaP-like"/>
</dbReference>
<comment type="caution">
    <text evidence="2">The sequence shown here is derived from an EMBL/GenBank/DDBJ whole genome shotgun (WGS) entry which is preliminary data.</text>
</comment>
<dbReference type="Proteomes" id="UP001162881">
    <property type="component" value="Unassembled WGS sequence"/>
</dbReference>
<protein>
    <submittedName>
        <fullName evidence="2">TraB/GumN family protein</fullName>
    </submittedName>
</protein>
<feature type="chain" id="PRO_5046545873" evidence="1">
    <location>
        <begin position="26"/>
        <end position="308"/>
    </location>
</feature>
<dbReference type="PANTHER" id="PTHR40590:SF1">
    <property type="entry name" value="CYTOPLASMIC PROTEIN"/>
    <property type="match status" value="1"/>
</dbReference>
<keyword evidence="3" id="KW-1185">Reference proteome</keyword>
<dbReference type="EMBL" id="JALHLF010000008">
    <property type="protein sequence ID" value="MCJ2181857.1"/>
    <property type="molecule type" value="Genomic_DNA"/>
</dbReference>
<evidence type="ECO:0000256" key="1">
    <source>
        <dbReference type="SAM" id="SignalP"/>
    </source>
</evidence>
<proteinExistence type="predicted"/>
<dbReference type="RefSeq" id="WP_244017170.1">
    <property type="nucleotide sequence ID" value="NZ_JALHLF010000008.1"/>
</dbReference>
<sequence length="308" mass="33323">MHPFLFRVTRATTLALALLASPTLAQAPAGPARPDTAASNPERVHPALWKVSDKDTTIWLFGTIHVLPKPVDWFNGPVAKALKSSRTLVTEVPMDDNKAAQSAMLEKASRTDGRALRDTLSPENRAAYEAAMTKLGLAPAAFDGNDAWFAALMLSLIPLQMQGYDLSNGIDKQITDKARALGLTNAALETADYQIGLFEDLPVATQDAYLADVVEALPTLDGDIAAMVDAWKQGKAKDLAEILNQQENDPLIRETLLTARNQHWARWIEARLKQPGTVFMAVGAGHLAGQDSVQALLAKDGVRAVRVQ</sequence>
<keyword evidence="1" id="KW-0732">Signal</keyword>
<dbReference type="InterPro" id="IPR002816">
    <property type="entry name" value="TraB/PrgY/GumN_fam"/>
</dbReference>